<comment type="catalytic activity">
    <reaction evidence="4">
        <text>L-methionyl-[protein] + [thioredoxin]-disulfide + H2O = L-methionyl-(R)-S-oxide-[protein] + [thioredoxin]-dithiol</text>
        <dbReference type="Rhea" id="RHEA:24164"/>
        <dbReference type="Rhea" id="RHEA-COMP:10698"/>
        <dbReference type="Rhea" id="RHEA-COMP:10700"/>
        <dbReference type="Rhea" id="RHEA-COMP:12313"/>
        <dbReference type="Rhea" id="RHEA-COMP:12314"/>
        <dbReference type="ChEBI" id="CHEBI:15377"/>
        <dbReference type="ChEBI" id="CHEBI:16044"/>
        <dbReference type="ChEBI" id="CHEBI:29950"/>
        <dbReference type="ChEBI" id="CHEBI:45764"/>
        <dbReference type="ChEBI" id="CHEBI:50058"/>
        <dbReference type="EC" id="1.8.4.12"/>
    </reaction>
</comment>
<accession>A0AAD7U8K4</accession>
<keyword evidence="3" id="KW-0560">Oxidoreductase</keyword>
<sequence length="180" mass="19954">MLAFTTLLLATTPPSLKTRRQNAELTDAERWVIRDKGTERPWSSELNDEKRDGSYHCKSCGVLLFTSDRKFDSKTGWPSFDQYEANVVQRPDVSWGILALLAGLVIGPSLVDRRPPSLLVVAIALYAIFVYGVRTEVACANCDAHLGHVFKDGPRKTTGLRYCLNGIALSFRPAPAARDD</sequence>
<dbReference type="SUPFAM" id="SSF51316">
    <property type="entry name" value="Mss4-like"/>
    <property type="match status" value="1"/>
</dbReference>
<dbReference type="PANTHER" id="PTHR10173:SF52">
    <property type="entry name" value="METHIONINE-R-SULFOXIDE REDUCTASE B1"/>
    <property type="match status" value="1"/>
</dbReference>
<dbReference type="PROSITE" id="PS51790">
    <property type="entry name" value="MSRB"/>
    <property type="match status" value="1"/>
</dbReference>
<dbReference type="GO" id="GO:0006979">
    <property type="term" value="P:response to oxidative stress"/>
    <property type="evidence" value="ECO:0007669"/>
    <property type="project" value="InterPro"/>
</dbReference>
<dbReference type="GO" id="GO:0030091">
    <property type="term" value="P:protein repair"/>
    <property type="evidence" value="ECO:0007669"/>
    <property type="project" value="InterPro"/>
</dbReference>
<protein>
    <recommendedName>
        <fullName evidence="2">peptide-methionine (R)-S-oxide reductase</fullName>
        <ecNumber evidence="2">1.8.4.12</ecNumber>
    </recommendedName>
</protein>
<evidence type="ECO:0000256" key="3">
    <source>
        <dbReference type="ARBA" id="ARBA00023002"/>
    </source>
</evidence>
<dbReference type="PANTHER" id="PTHR10173">
    <property type="entry name" value="METHIONINE SULFOXIDE REDUCTASE"/>
    <property type="match status" value="1"/>
</dbReference>
<dbReference type="InterPro" id="IPR002579">
    <property type="entry name" value="Met_Sox_Rdtase_MsrB_dom"/>
</dbReference>
<dbReference type="AlphaFoldDB" id="A0AAD7U8K4"/>
<dbReference type="InterPro" id="IPR011057">
    <property type="entry name" value="Mss4-like_sf"/>
</dbReference>
<keyword evidence="7" id="KW-1185">Reference proteome</keyword>
<evidence type="ECO:0000256" key="4">
    <source>
        <dbReference type="ARBA" id="ARBA00048488"/>
    </source>
</evidence>
<evidence type="ECO:0000313" key="6">
    <source>
        <dbReference type="EMBL" id="KAJ8599785.1"/>
    </source>
</evidence>
<dbReference type="EC" id="1.8.4.12" evidence="2"/>
<dbReference type="GO" id="GO:0033743">
    <property type="term" value="F:peptide-methionine (R)-S-oxide reductase activity"/>
    <property type="evidence" value="ECO:0007669"/>
    <property type="project" value="UniProtKB-EC"/>
</dbReference>
<dbReference type="GO" id="GO:0005737">
    <property type="term" value="C:cytoplasm"/>
    <property type="evidence" value="ECO:0007669"/>
    <property type="project" value="TreeGrafter"/>
</dbReference>
<dbReference type="Pfam" id="PF01641">
    <property type="entry name" value="SelR"/>
    <property type="match status" value="2"/>
</dbReference>
<evidence type="ECO:0000313" key="7">
    <source>
        <dbReference type="Proteomes" id="UP001230188"/>
    </source>
</evidence>
<dbReference type="EMBL" id="JAQMWT010000544">
    <property type="protein sequence ID" value="KAJ8599785.1"/>
    <property type="molecule type" value="Genomic_DNA"/>
</dbReference>
<dbReference type="Gene3D" id="2.170.150.20">
    <property type="entry name" value="Peptide methionine sulfoxide reductase"/>
    <property type="match status" value="1"/>
</dbReference>
<evidence type="ECO:0000256" key="2">
    <source>
        <dbReference type="ARBA" id="ARBA00012499"/>
    </source>
</evidence>
<comment type="caution">
    <text evidence="6">The sequence shown here is derived from an EMBL/GenBank/DDBJ whole genome shotgun (WGS) entry which is preliminary data.</text>
</comment>
<gene>
    <name evidence="6" type="ORF">CTAYLR_004001</name>
</gene>
<name>A0AAD7U8K4_9STRA</name>
<organism evidence="6 7">
    <name type="scientific">Chrysophaeum taylorii</name>
    <dbReference type="NCBI Taxonomy" id="2483200"/>
    <lineage>
        <taxon>Eukaryota</taxon>
        <taxon>Sar</taxon>
        <taxon>Stramenopiles</taxon>
        <taxon>Ochrophyta</taxon>
        <taxon>Pelagophyceae</taxon>
        <taxon>Pelagomonadales</taxon>
        <taxon>Pelagomonadaceae</taxon>
        <taxon>Chrysophaeum</taxon>
    </lineage>
</organism>
<proteinExistence type="inferred from homology"/>
<evidence type="ECO:0000259" key="5">
    <source>
        <dbReference type="PROSITE" id="PS51790"/>
    </source>
</evidence>
<dbReference type="Proteomes" id="UP001230188">
    <property type="component" value="Unassembled WGS sequence"/>
</dbReference>
<feature type="domain" description="MsrB" evidence="5">
    <location>
        <begin position="18"/>
        <end position="174"/>
    </location>
</feature>
<reference evidence="6" key="1">
    <citation type="submission" date="2023-01" db="EMBL/GenBank/DDBJ databases">
        <title>Metagenome sequencing of chrysophaentin producing Chrysophaeum taylorii.</title>
        <authorList>
            <person name="Davison J."/>
            <person name="Bewley C."/>
        </authorList>
    </citation>
    <scope>NUCLEOTIDE SEQUENCE</scope>
    <source>
        <strain evidence="6">NIES-1699</strain>
    </source>
</reference>
<comment type="similarity">
    <text evidence="1">Belongs to the MsrB Met sulfoxide reductase family.</text>
</comment>
<dbReference type="InterPro" id="IPR028427">
    <property type="entry name" value="Met_Sox_Rdtase_MsrB"/>
</dbReference>
<evidence type="ECO:0000256" key="1">
    <source>
        <dbReference type="ARBA" id="ARBA00007174"/>
    </source>
</evidence>